<evidence type="ECO:0000259" key="7">
    <source>
        <dbReference type="SMART" id="SM01352"/>
    </source>
</evidence>
<evidence type="ECO:0000313" key="9">
    <source>
        <dbReference type="Proteomes" id="UP001497644"/>
    </source>
</evidence>
<evidence type="ECO:0000313" key="8">
    <source>
        <dbReference type="EMBL" id="CAL1683076.1"/>
    </source>
</evidence>
<keyword evidence="3 6" id="KW-0732">Signal</keyword>
<dbReference type="AlphaFoldDB" id="A0AAV2NRP8"/>
<feature type="domain" description="APCDD1" evidence="7">
    <location>
        <begin position="36"/>
        <end position="290"/>
    </location>
</feature>
<keyword evidence="2" id="KW-0812">Transmembrane</keyword>
<dbReference type="EMBL" id="OZ034827">
    <property type="protein sequence ID" value="CAL1683076.1"/>
    <property type="molecule type" value="Genomic_DNA"/>
</dbReference>
<evidence type="ECO:0000256" key="1">
    <source>
        <dbReference type="ARBA" id="ARBA00004167"/>
    </source>
</evidence>
<keyword evidence="5" id="KW-0325">Glycoprotein</keyword>
<gene>
    <name evidence="8" type="ORF">LPLAT_LOCUS8881</name>
</gene>
<dbReference type="SMART" id="SM01352">
    <property type="entry name" value="APCDDC"/>
    <property type="match status" value="1"/>
</dbReference>
<dbReference type="GO" id="GO:0005886">
    <property type="term" value="C:plasma membrane"/>
    <property type="evidence" value="ECO:0007669"/>
    <property type="project" value="InterPro"/>
</dbReference>
<protein>
    <recommendedName>
        <fullName evidence="7">APCDD1 domain-containing protein</fullName>
    </recommendedName>
</protein>
<organism evidence="8 9">
    <name type="scientific">Lasius platythorax</name>
    <dbReference type="NCBI Taxonomy" id="488582"/>
    <lineage>
        <taxon>Eukaryota</taxon>
        <taxon>Metazoa</taxon>
        <taxon>Ecdysozoa</taxon>
        <taxon>Arthropoda</taxon>
        <taxon>Hexapoda</taxon>
        <taxon>Insecta</taxon>
        <taxon>Pterygota</taxon>
        <taxon>Neoptera</taxon>
        <taxon>Endopterygota</taxon>
        <taxon>Hymenoptera</taxon>
        <taxon>Apocrita</taxon>
        <taxon>Aculeata</taxon>
        <taxon>Formicoidea</taxon>
        <taxon>Formicidae</taxon>
        <taxon>Formicinae</taxon>
        <taxon>Lasius</taxon>
        <taxon>Lasius</taxon>
    </lineage>
</organism>
<dbReference type="PANTHER" id="PTHR31021:SF1">
    <property type="entry name" value="CHROMOSOME UNDETERMINED SCAFFOLD_56, WHOLE GENOME SHOTGUN SEQUENCE"/>
    <property type="match status" value="1"/>
</dbReference>
<evidence type="ECO:0000256" key="3">
    <source>
        <dbReference type="ARBA" id="ARBA00022729"/>
    </source>
</evidence>
<evidence type="ECO:0000256" key="2">
    <source>
        <dbReference type="ARBA" id="ARBA00022692"/>
    </source>
</evidence>
<name>A0AAV2NRP8_9HYME</name>
<accession>A0AAV2NRP8</accession>
<evidence type="ECO:0000256" key="5">
    <source>
        <dbReference type="ARBA" id="ARBA00023180"/>
    </source>
</evidence>
<dbReference type="PANTHER" id="PTHR31021">
    <property type="entry name" value="ADENOMATOSIS POLYPOSIS COLI DOWN-REGULATED 1"/>
    <property type="match status" value="1"/>
</dbReference>
<evidence type="ECO:0000256" key="6">
    <source>
        <dbReference type="SAM" id="SignalP"/>
    </source>
</evidence>
<dbReference type="GO" id="GO:0030178">
    <property type="term" value="P:negative regulation of Wnt signaling pathway"/>
    <property type="evidence" value="ECO:0007669"/>
    <property type="project" value="InterPro"/>
</dbReference>
<feature type="chain" id="PRO_5043483556" description="APCDD1 domain-containing protein" evidence="6">
    <location>
        <begin position="24"/>
        <end position="605"/>
    </location>
</feature>
<evidence type="ECO:0000256" key="4">
    <source>
        <dbReference type="ARBA" id="ARBA00023136"/>
    </source>
</evidence>
<feature type="signal peptide" evidence="6">
    <location>
        <begin position="1"/>
        <end position="23"/>
    </location>
</feature>
<dbReference type="GO" id="GO:0017147">
    <property type="term" value="F:Wnt-protein binding"/>
    <property type="evidence" value="ECO:0007669"/>
    <property type="project" value="InterPro"/>
</dbReference>
<comment type="subcellular location">
    <subcellularLocation>
        <location evidence="1">Membrane</location>
        <topology evidence="1">Single-pass membrane protein</topology>
    </subcellularLocation>
</comment>
<dbReference type="InterPro" id="IPR029405">
    <property type="entry name" value="APCDD1_dom"/>
</dbReference>
<sequence>MGVAAALIVVVAVLTTRTSLVTTSETPETTINPEIQCERDIMQIEKENFAMIEDNSTSRLHFTWLSQECEMRAGPQYIIRKYNFFKNGTFLLLRYHYADESCSIATHTVIIRGSIKLLRPSIVISGATETRFHVDAVNIVPLTPQIAQEFGHKLNLTCGPQPKWRLYSSALIYEQPQQHSPMSLWQGPNYNSLQATNKQLDINCLEPFGIEFTELKLLRVQEKVPVNDSSNELPHFELFLANPSPNVHRRNYKPTLLQSTPLIREDTITSCPICSSVLRSTQLSPPLLHQTAALPAMIGGFWHSERCESSAGGFWSRRQLQIYSGDELWVGQWDYYDDPYCSRYLYGILRIGSYVQRAEGQNDGDDIFPGYFNNTTSKFVFKRSVTDTRTSHNAEQNSLYVENGLSKDEKQFKDKKVQRQKRSMSDSVYQFLYDTPSSIFQSRWAAMLRGQTYESTTRKPFSAWKAPIGITELDLYVAQNIPIDRNIPEEVSTRCTDFDSPLTTSSGNCVRHTIKIETPSILELRAKLGVNWNGQYILLLGSRDDNRWDAPLRRCAQLSPYNPQLRMHLQRNFYFGLFSSSSTNRVPAWFLLSQILLCCVCYFVR</sequence>
<dbReference type="InterPro" id="IPR042425">
    <property type="entry name" value="APCDD1"/>
</dbReference>
<dbReference type="Pfam" id="PF14921">
    <property type="entry name" value="APCDDC"/>
    <property type="match status" value="1"/>
</dbReference>
<proteinExistence type="predicted"/>
<reference evidence="8" key="1">
    <citation type="submission" date="2024-04" db="EMBL/GenBank/DDBJ databases">
        <authorList>
            <consortium name="Molecular Ecology Group"/>
        </authorList>
    </citation>
    <scope>NUCLEOTIDE SEQUENCE</scope>
</reference>
<dbReference type="Proteomes" id="UP001497644">
    <property type="component" value="Chromosome 4"/>
</dbReference>
<keyword evidence="4" id="KW-0472">Membrane</keyword>
<keyword evidence="9" id="KW-1185">Reference proteome</keyword>